<comment type="function">
    <text evidence="2">Antitoxin component of a type II toxin-antitoxin (TA) system.</text>
</comment>
<reference evidence="3 4" key="1">
    <citation type="submission" date="2014-12" db="EMBL/GenBank/DDBJ databases">
        <title>Frankia sp. BMG5.1 draft genome.</title>
        <authorList>
            <person name="Gtari M."/>
            <person name="Ghodhbane-Gtari F."/>
            <person name="Nouioui I."/>
            <person name="Ktari A."/>
            <person name="Hezbri K."/>
            <person name="Mimouni W."/>
            <person name="Sbissi I."/>
            <person name="Ayari A."/>
            <person name="Yamanaka T."/>
            <person name="Normand P."/>
            <person name="Tisa L.S."/>
            <person name="Boudabous A."/>
        </authorList>
    </citation>
    <scope>NUCLEOTIDE SEQUENCE [LARGE SCALE GENOMIC DNA]</scope>
    <source>
        <strain evidence="3 4">BMG5.1</strain>
    </source>
</reference>
<dbReference type="NCBIfam" id="TIGR01552">
    <property type="entry name" value="phd_fam"/>
    <property type="match status" value="1"/>
</dbReference>
<organism evidence="3 4">
    <name type="scientific">Protofrankia coriariae</name>
    <dbReference type="NCBI Taxonomy" id="1562887"/>
    <lineage>
        <taxon>Bacteria</taxon>
        <taxon>Bacillati</taxon>
        <taxon>Actinomycetota</taxon>
        <taxon>Actinomycetes</taxon>
        <taxon>Frankiales</taxon>
        <taxon>Frankiaceae</taxon>
        <taxon>Protofrankia</taxon>
    </lineage>
</organism>
<dbReference type="PANTHER" id="PTHR33713">
    <property type="entry name" value="ANTITOXIN YAFN-RELATED"/>
    <property type="match status" value="1"/>
</dbReference>
<comment type="similarity">
    <text evidence="1 2">Belongs to the phD/YefM antitoxin family.</text>
</comment>
<name>A0ABR5F046_9ACTN</name>
<evidence type="ECO:0000256" key="2">
    <source>
        <dbReference type="RuleBase" id="RU362080"/>
    </source>
</evidence>
<comment type="caution">
    <text evidence="3">The sequence shown here is derived from an EMBL/GenBank/DDBJ whole genome shotgun (WGS) entry which is preliminary data.</text>
</comment>
<gene>
    <name evidence="3" type="ORF">FrCorBMG51_20770</name>
</gene>
<dbReference type="Pfam" id="PF02604">
    <property type="entry name" value="PhdYeFM_antitox"/>
    <property type="match status" value="1"/>
</dbReference>
<dbReference type="InterPro" id="IPR036165">
    <property type="entry name" value="YefM-like_sf"/>
</dbReference>
<protein>
    <recommendedName>
        <fullName evidence="2">Antitoxin</fullName>
    </recommendedName>
</protein>
<dbReference type="InterPro" id="IPR051405">
    <property type="entry name" value="phD/YefM_antitoxin"/>
</dbReference>
<dbReference type="EMBL" id="JWIO01000046">
    <property type="protein sequence ID" value="KLL10025.1"/>
    <property type="molecule type" value="Genomic_DNA"/>
</dbReference>
<dbReference type="RefSeq" id="WP_047224694.1">
    <property type="nucleotide sequence ID" value="NZ_JWIO01000046.1"/>
</dbReference>
<evidence type="ECO:0000256" key="1">
    <source>
        <dbReference type="ARBA" id="ARBA00009981"/>
    </source>
</evidence>
<dbReference type="InterPro" id="IPR006442">
    <property type="entry name" value="Antitoxin_Phd/YefM"/>
</dbReference>
<proteinExistence type="inferred from homology"/>
<sequence length="93" mass="10074">MTTLPLAEARARLSELVAAAQTTHERFEITRNGRPAAVLVATDDYEAMRETIAVLADGELMQAVTEGLAQLHTGDVLNEDELAGYLRRHGRGG</sequence>
<dbReference type="Gene3D" id="1.10.1220.170">
    <property type="match status" value="1"/>
</dbReference>
<keyword evidence="4" id="KW-1185">Reference proteome</keyword>
<accession>A0ABR5F046</accession>
<dbReference type="PANTHER" id="PTHR33713:SF10">
    <property type="entry name" value="ANTITOXIN YAFN"/>
    <property type="match status" value="1"/>
</dbReference>
<dbReference type="Gene3D" id="3.40.1620.10">
    <property type="entry name" value="YefM-like domain"/>
    <property type="match status" value="1"/>
</dbReference>
<dbReference type="Proteomes" id="UP000035425">
    <property type="component" value="Unassembled WGS sequence"/>
</dbReference>
<evidence type="ECO:0000313" key="4">
    <source>
        <dbReference type="Proteomes" id="UP000035425"/>
    </source>
</evidence>
<evidence type="ECO:0000313" key="3">
    <source>
        <dbReference type="EMBL" id="KLL10025.1"/>
    </source>
</evidence>
<dbReference type="SUPFAM" id="SSF143120">
    <property type="entry name" value="YefM-like"/>
    <property type="match status" value="1"/>
</dbReference>